<keyword evidence="1" id="KW-1133">Transmembrane helix</keyword>
<proteinExistence type="predicted"/>
<gene>
    <name evidence="2" type="ordered locus">G5S_0919</name>
</gene>
<protein>
    <submittedName>
        <fullName evidence="2">Uncharacterized protein</fullName>
    </submittedName>
</protein>
<accession>A0AA34RDU6</accession>
<evidence type="ECO:0000256" key="1">
    <source>
        <dbReference type="SAM" id="Phobius"/>
    </source>
</evidence>
<dbReference type="Proteomes" id="UP000008305">
    <property type="component" value="Chromosome"/>
</dbReference>
<evidence type="ECO:0000313" key="3">
    <source>
        <dbReference type="Proteomes" id="UP000008305"/>
    </source>
</evidence>
<reference evidence="2 3" key="1">
    <citation type="journal article" date="2011" name="J. Bacteriol.">
        <title>Genome sequence of the obligate intracellular animal pathogen Chlamydia pecorum E58.</title>
        <authorList>
            <person name="Mojica S."/>
            <person name="Huot Creasy H."/>
            <person name="Daugherty S."/>
            <person name="Read T.D."/>
            <person name="Kim T."/>
            <person name="Kaltenboeck B."/>
            <person name="Bavoil P."/>
            <person name="Myers G.S."/>
        </authorList>
    </citation>
    <scope>NUCLEOTIDE SEQUENCE [LARGE SCALE GENOMIC DNA]</scope>
    <source>
        <strain evidence="2 3">E58</strain>
    </source>
</reference>
<dbReference type="KEGG" id="cpm:G5S_0919"/>
<evidence type="ECO:0000313" key="2">
    <source>
        <dbReference type="EMBL" id="AEB41852.1"/>
    </source>
</evidence>
<dbReference type="AlphaFoldDB" id="A0AA34RDU6"/>
<name>A0AA34RDU6_CHLPE</name>
<dbReference type="RefSeq" id="WP_013712930.1">
    <property type="nucleotide sequence ID" value="NC_015408.1"/>
</dbReference>
<organism evidence="2 3">
    <name type="scientific">Chlamydia pecorum (strain ATCC VR-628 / DSM 29919 / E58)</name>
    <name type="common">Chlamydophila pecorum</name>
    <dbReference type="NCBI Taxonomy" id="331635"/>
    <lineage>
        <taxon>Bacteria</taxon>
        <taxon>Pseudomonadati</taxon>
        <taxon>Chlamydiota</taxon>
        <taxon>Chlamydiia</taxon>
        <taxon>Chlamydiales</taxon>
        <taxon>Chlamydiaceae</taxon>
        <taxon>Chlamydia/Chlamydophila group</taxon>
        <taxon>Chlamydia</taxon>
    </lineage>
</organism>
<keyword evidence="1" id="KW-0812">Transmembrane</keyword>
<keyword evidence="1" id="KW-0472">Membrane</keyword>
<dbReference type="EMBL" id="CP002608">
    <property type="protein sequence ID" value="AEB41852.1"/>
    <property type="molecule type" value="Genomic_DNA"/>
</dbReference>
<feature type="transmembrane region" description="Helical" evidence="1">
    <location>
        <begin position="90"/>
        <end position="109"/>
    </location>
</feature>
<keyword evidence="3" id="KW-1185">Reference proteome</keyword>
<sequence length="160" mass="18170">MHAVTTPYEEFIQTIQTYPSPIKCLVVGRYHDYGELEHTPKRILPYASQMPLKMRLYRSLPLISTLAGSIRILEAIKAPLHPKDRCAHKIELLCGVIELLGLGILLFIFDIVRYVLAFVLSLLSMHAVDFASVISRFSHPASQQMLRFSMFLGELSEVII</sequence>